<reference evidence="1" key="2">
    <citation type="journal article" date="2023" name="IMA Fungus">
        <title>Comparative genomic study of the Penicillium genus elucidates a diverse pangenome and 15 lateral gene transfer events.</title>
        <authorList>
            <person name="Petersen C."/>
            <person name="Sorensen T."/>
            <person name="Nielsen M.R."/>
            <person name="Sondergaard T.E."/>
            <person name="Sorensen J.L."/>
            <person name="Fitzpatrick D.A."/>
            <person name="Frisvad J.C."/>
            <person name="Nielsen K.L."/>
        </authorList>
    </citation>
    <scope>NUCLEOTIDE SEQUENCE</scope>
    <source>
        <strain evidence="1">IBT 20477</strain>
    </source>
</reference>
<sequence>MMLISLAPTTEDIRPPCTSARVTALCRLFFPVLPPENVISPVYKLMNEGEPLTSHESAPEATAPPLVVCASHGLHTITGPVASDHAAYPR</sequence>
<dbReference type="EMBL" id="JAPQKQ010000003">
    <property type="protein sequence ID" value="KAJ5202961.1"/>
    <property type="molecule type" value="Genomic_DNA"/>
</dbReference>
<organism evidence="1 2">
    <name type="scientific">Penicillium cf. viridicatum</name>
    <dbReference type="NCBI Taxonomy" id="2972119"/>
    <lineage>
        <taxon>Eukaryota</taxon>
        <taxon>Fungi</taxon>
        <taxon>Dikarya</taxon>
        <taxon>Ascomycota</taxon>
        <taxon>Pezizomycotina</taxon>
        <taxon>Eurotiomycetes</taxon>
        <taxon>Eurotiomycetidae</taxon>
        <taxon>Eurotiales</taxon>
        <taxon>Aspergillaceae</taxon>
        <taxon>Penicillium</taxon>
    </lineage>
</organism>
<name>A0A9W9MKC9_9EURO</name>
<evidence type="ECO:0000313" key="1">
    <source>
        <dbReference type="EMBL" id="KAJ5202961.1"/>
    </source>
</evidence>
<comment type="caution">
    <text evidence="1">The sequence shown here is derived from an EMBL/GenBank/DDBJ whole genome shotgun (WGS) entry which is preliminary data.</text>
</comment>
<reference evidence="1" key="1">
    <citation type="submission" date="2022-11" db="EMBL/GenBank/DDBJ databases">
        <authorList>
            <person name="Petersen C."/>
        </authorList>
    </citation>
    <scope>NUCLEOTIDE SEQUENCE</scope>
    <source>
        <strain evidence="1">IBT 20477</strain>
    </source>
</reference>
<dbReference type="AlphaFoldDB" id="A0A9W9MKC9"/>
<proteinExistence type="predicted"/>
<gene>
    <name evidence="1" type="ORF">N7449_005040</name>
</gene>
<dbReference type="OrthoDB" id="10425726at2759"/>
<accession>A0A9W9MKC9</accession>
<evidence type="ECO:0000313" key="2">
    <source>
        <dbReference type="Proteomes" id="UP001150942"/>
    </source>
</evidence>
<protein>
    <submittedName>
        <fullName evidence="1">Uncharacterized protein</fullName>
    </submittedName>
</protein>
<dbReference type="Proteomes" id="UP001150942">
    <property type="component" value="Unassembled WGS sequence"/>
</dbReference>
<keyword evidence="2" id="KW-1185">Reference proteome</keyword>